<dbReference type="Gene3D" id="3.40.50.880">
    <property type="match status" value="1"/>
</dbReference>
<dbReference type="SUPFAM" id="SSF52317">
    <property type="entry name" value="Class I glutamine amidotransferase-like"/>
    <property type="match status" value="1"/>
</dbReference>
<name>A0A4R8TNH8_9PEZI</name>
<proteinExistence type="predicted"/>
<sequence length="425" mass="47673">MSSNVAAGQPAKRIAILDTDVMVPAVQPVYGKYYSSQYIKHFQAAANRIGLHQSPEYSTWDVLAGSYPDPATVDAIVITGSIAAAYDTDPWVLELAAFIDKVYTQHPTVRIFGTCFGHQLIGQVLLGPHGAVVEKDPNGYEFGVRNVALNPKLVEDFPCLEQLRQLGTGTHGIRLQMCHGDHVALPKPSGKLPGNWVNIGGRNYTTPISGQNPTRSRHLPIKRENLRFSYTNRSVKICLSSYYSSNMRFILHIFLAFLVCVANCDTLYDKGYRAEYKNKIWEVSRGGSLLNRFWMNPASGRIRIYKAWNKFDPEPRLPLRDIMVYVWIRAGGSLDQLNSVQVVDVNNQETKDAIAAAREVIDKPHPEDFEVDKGYQGWNALSNSPFFWSVQKMCDKWKSLDGKSVTSMRVMSAEGSLDDLIMYIS</sequence>
<dbReference type="InterPro" id="IPR044992">
    <property type="entry name" value="ChyE-like"/>
</dbReference>
<dbReference type="PANTHER" id="PTHR42695">
    <property type="entry name" value="GLUTAMINE AMIDOTRANSFERASE YLR126C-RELATED"/>
    <property type="match status" value="1"/>
</dbReference>
<dbReference type="AlphaFoldDB" id="A0A4R8TNH8"/>
<evidence type="ECO:0000313" key="1">
    <source>
        <dbReference type="EMBL" id="TEA20051.1"/>
    </source>
</evidence>
<comment type="caution">
    <text evidence="1">The sequence shown here is derived from an EMBL/GenBank/DDBJ whole genome shotgun (WGS) entry which is preliminary data.</text>
</comment>
<dbReference type="PANTHER" id="PTHR42695:SF6">
    <property type="entry name" value="GLUTAMINE AMIDOTRANSFERASE DOMAIN-CONTAINING PROTEIN"/>
    <property type="match status" value="1"/>
</dbReference>
<protein>
    <submittedName>
        <fullName evidence="1">Putative glutamine amidotransferase-like protein</fullName>
    </submittedName>
</protein>
<accession>A0A4R8TNH8</accession>
<gene>
    <name evidence="1" type="ORF">C8034_v008779</name>
</gene>
<dbReference type="EMBL" id="QAPF01000039">
    <property type="protein sequence ID" value="TEA20051.1"/>
    <property type="molecule type" value="Genomic_DNA"/>
</dbReference>
<dbReference type="Proteomes" id="UP000295604">
    <property type="component" value="Unassembled WGS sequence"/>
</dbReference>
<organism evidence="1 2">
    <name type="scientific">Colletotrichum sidae</name>
    <dbReference type="NCBI Taxonomy" id="1347389"/>
    <lineage>
        <taxon>Eukaryota</taxon>
        <taxon>Fungi</taxon>
        <taxon>Dikarya</taxon>
        <taxon>Ascomycota</taxon>
        <taxon>Pezizomycotina</taxon>
        <taxon>Sordariomycetes</taxon>
        <taxon>Hypocreomycetidae</taxon>
        <taxon>Glomerellales</taxon>
        <taxon>Glomerellaceae</taxon>
        <taxon>Colletotrichum</taxon>
        <taxon>Colletotrichum orbiculare species complex</taxon>
    </lineage>
</organism>
<evidence type="ECO:0000313" key="2">
    <source>
        <dbReference type="Proteomes" id="UP000295604"/>
    </source>
</evidence>
<keyword evidence="1" id="KW-0315">Glutamine amidotransferase</keyword>
<dbReference type="GO" id="GO:0005634">
    <property type="term" value="C:nucleus"/>
    <property type="evidence" value="ECO:0007669"/>
    <property type="project" value="TreeGrafter"/>
</dbReference>
<keyword evidence="2" id="KW-1185">Reference proteome</keyword>
<dbReference type="GO" id="GO:0005829">
    <property type="term" value="C:cytosol"/>
    <property type="evidence" value="ECO:0007669"/>
    <property type="project" value="TreeGrafter"/>
</dbReference>
<dbReference type="InterPro" id="IPR029062">
    <property type="entry name" value="Class_I_gatase-like"/>
</dbReference>
<dbReference type="GO" id="GO:0016740">
    <property type="term" value="F:transferase activity"/>
    <property type="evidence" value="ECO:0007669"/>
    <property type="project" value="UniProtKB-KW"/>
</dbReference>
<reference evidence="1 2" key="1">
    <citation type="submission" date="2018-11" db="EMBL/GenBank/DDBJ databases">
        <title>Genome sequence and assembly of Colletotrichum sidae.</title>
        <authorList>
            <person name="Gan P."/>
            <person name="Shirasu K."/>
        </authorList>
    </citation>
    <scope>NUCLEOTIDE SEQUENCE [LARGE SCALE GENOMIC DNA]</scope>
    <source>
        <strain evidence="1 2">CBS 518.97</strain>
    </source>
</reference>
<keyword evidence="1" id="KW-0808">Transferase</keyword>